<evidence type="ECO:0000256" key="10">
    <source>
        <dbReference type="ARBA" id="ARBA00050019"/>
    </source>
</evidence>
<dbReference type="Pfam" id="PF06778">
    <property type="entry name" value="Chlor_dismutase"/>
    <property type="match status" value="1"/>
</dbReference>
<keyword evidence="3" id="KW-0479">Metal-binding</keyword>
<sequence length="235" mass="26044">MSDSTEVMGSDEVGGSQVRTGLGVLHLFANPGPGYAAEEALRELKQCETAGAQVMTASLLGHHAQVAVMALHQDFAVLRDLQAGLSRAGLTLVDSFVSITEVSEYSQHLPEDRKRPRLYPVLPPEGFPNWCFYPMAKRRGDAFNWYALPYAERERLMYGHGASGRKFSGRVIQLVTGATGLTDWEWGVTLFAKRPDDIKDVVYTLRYDEASAYYGEFGRFYVGFLADPAEVLARP</sequence>
<dbReference type="EMBL" id="CP001631">
    <property type="protein sequence ID" value="ACU54757.1"/>
    <property type="molecule type" value="Genomic_DNA"/>
</dbReference>
<dbReference type="GO" id="GO:0020037">
    <property type="term" value="F:heme binding"/>
    <property type="evidence" value="ECO:0007669"/>
    <property type="project" value="InterPro"/>
</dbReference>
<dbReference type="GO" id="GO:0046872">
    <property type="term" value="F:metal ion binding"/>
    <property type="evidence" value="ECO:0007669"/>
    <property type="project" value="UniProtKB-KW"/>
</dbReference>
<evidence type="ECO:0000256" key="2">
    <source>
        <dbReference type="ARBA" id="ARBA00022617"/>
    </source>
</evidence>
<evidence type="ECO:0000256" key="4">
    <source>
        <dbReference type="ARBA" id="ARBA00023004"/>
    </source>
</evidence>
<evidence type="ECO:0000256" key="5">
    <source>
        <dbReference type="ARBA" id="ARBA00023444"/>
    </source>
</evidence>
<name>C7M1A9_ACIFD</name>
<gene>
    <name evidence="11" type="ordered locus">Afer_1843</name>
</gene>
<dbReference type="HOGENOM" id="CLU_063226_1_0_11"/>
<keyword evidence="12" id="KW-1185">Reference proteome</keyword>
<comment type="cofactor">
    <cofactor evidence="9">
        <name>Fe-coproporphyrin III</name>
        <dbReference type="ChEBI" id="CHEBI:68438"/>
    </cofactor>
</comment>
<dbReference type="PANTHER" id="PTHR36843:SF1">
    <property type="entry name" value="COPROHEME DECARBOXYLASE"/>
    <property type="match status" value="1"/>
</dbReference>
<evidence type="ECO:0000256" key="3">
    <source>
        <dbReference type="ARBA" id="ARBA00022723"/>
    </source>
</evidence>
<keyword evidence="2" id="KW-0349">Heme</keyword>
<dbReference type="InterPro" id="IPR010644">
    <property type="entry name" value="ChdC/CLD"/>
</dbReference>
<dbReference type="GO" id="GO:0016491">
    <property type="term" value="F:oxidoreductase activity"/>
    <property type="evidence" value="ECO:0007669"/>
    <property type="project" value="InterPro"/>
</dbReference>
<keyword evidence="4" id="KW-0408">Iron</keyword>
<dbReference type="RefSeq" id="WP_015799234.1">
    <property type="nucleotide sequence ID" value="NC_013124.1"/>
</dbReference>
<dbReference type="STRING" id="525909.Afer_1843"/>
<protein>
    <recommendedName>
        <fullName evidence="1">Coproheme decarboxylase</fullName>
        <ecNumber evidence="10">1.3.98.5</ecNumber>
    </recommendedName>
    <alternativeName>
        <fullName evidence="6">Coproheme III oxidative decarboxylase</fullName>
    </alternativeName>
    <alternativeName>
        <fullName evidence="7">Hydrogen peroxide-dependent heme synthase</fullName>
    </alternativeName>
</protein>
<dbReference type="EC" id="1.3.98.5" evidence="10"/>
<dbReference type="InterPro" id="IPR011008">
    <property type="entry name" value="Dimeric_a/b-barrel"/>
</dbReference>
<evidence type="ECO:0000256" key="7">
    <source>
        <dbReference type="ARBA" id="ARBA00030236"/>
    </source>
</evidence>
<dbReference type="KEGG" id="afo:Afer_1843"/>
<evidence type="ECO:0000313" key="12">
    <source>
        <dbReference type="Proteomes" id="UP000000771"/>
    </source>
</evidence>
<dbReference type="eggNOG" id="COG3253">
    <property type="taxonomic scope" value="Bacteria"/>
</dbReference>
<evidence type="ECO:0000313" key="11">
    <source>
        <dbReference type="EMBL" id="ACU54757.1"/>
    </source>
</evidence>
<evidence type="ECO:0000256" key="6">
    <source>
        <dbReference type="ARBA" id="ARBA00029882"/>
    </source>
</evidence>
<dbReference type="SUPFAM" id="SSF54909">
    <property type="entry name" value="Dimeric alpha+beta barrel"/>
    <property type="match status" value="1"/>
</dbReference>
<proteinExistence type="predicted"/>
<comment type="catalytic activity">
    <reaction evidence="8">
        <text>Fe-coproporphyrin III + 2 H2O2 + 2 H(+) = heme b + 2 CO2 + 4 H2O</text>
        <dbReference type="Rhea" id="RHEA:56516"/>
        <dbReference type="ChEBI" id="CHEBI:15377"/>
        <dbReference type="ChEBI" id="CHEBI:15378"/>
        <dbReference type="ChEBI" id="CHEBI:16240"/>
        <dbReference type="ChEBI" id="CHEBI:16526"/>
        <dbReference type="ChEBI" id="CHEBI:60344"/>
        <dbReference type="ChEBI" id="CHEBI:68438"/>
        <dbReference type="EC" id="1.3.98.5"/>
    </reaction>
    <physiologicalReaction direction="left-to-right" evidence="8">
        <dbReference type="Rhea" id="RHEA:56517"/>
    </physiologicalReaction>
</comment>
<organism evidence="11 12">
    <name type="scientific">Acidimicrobium ferrooxidans (strain DSM 10331 / JCM 15462 / NBRC 103882 / ICP)</name>
    <dbReference type="NCBI Taxonomy" id="525909"/>
    <lineage>
        <taxon>Bacteria</taxon>
        <taxon>Bacillati</taxon>
        <taxon>Actinomycetota</taxon>
        <taxon>Acidimicrobiia</taxon>
        <taxon>Acidimicrobiales</taxon>
        <taxon>Acidimicrobiaceae</taxon>
        <taxon>Acidimicrobium</taxon>
    </lineage>
</organism>
<evidence type="ECO:0000256" key="1">
    <source>
        <dbReference type="ARBA" id="ARBA00014413"/>
    </source>
</evidence>
<dbReference type="Gene3D" id="3.30.70.1030">
    <property type="entry name" value="Apc35880, domain 1"/>
    <property type="match status" value="2"/>
</dbReference>
<dbReference type="OrthoDB" id="9773646at2"/>
<accession>C7M1A9</accession>
<dbReference type="Proteomes" id="UP000000771">
    <property type="component" value="Chromosome"/>
</dbReference>
<reference evidence="11 12" key="1">
    <citation type="journal article" date="2009" name="Stand. Genomic Sci.">
        <title>Complete genome sequence of Acidimicrobium ferrooxidans type strain (ICP).</title>
        <authorList>
            <person name="Clum A."/>
            <person name="Nolan M."/>
            <person name="Lang E."/>
            <person name="Glavina Del Rio T."/>
            <person name="Tice H."/>
            <person name="Copeland A."/>
            <person name="Cheng J.F."/>
            <person name="Lucas S."/>
            <person name="Chen F."/>
            <person name="Bruce D."/>
            <person name="Goodwin L."/>
            <person name="Pitluck S."/>
            <person name="Ivanova N."/>
            <person name="Mavrommatis K."/>
            <person name="Mikhailova N."/>
            <person name="Pati A."/>
            <person name="Chen A."/>
            <person name="Palaniappan K."/>
            <person name="Goker M."/>
            <person name="Spring S."/>
            <person name="Land M."/>
            <person name="Hauser L."/>
            <person name="Chang Y.J."/>
            <person name="Jeffries C.C."/>
            <person name="Chain P."/>
            <person name="Bristow J."/>
            <person name="Eisen J.A."/>
            <person name="Markowitz V."/>
            <person name="Hugenholtz P."/>
            <person name="Kyrpides N.C."/>
            <person name="Klenk H.P."/>
            <person name="Lapidus A."/>
        </authorList>
    </citation>
    <scope>NUCLEOTIDE SEQUENCE [LARGE SCALE GENOMIC DNA]</scope>
    <source>
        <strain evidence="12">DSM 10331 / JCM 15462 / NBRC 103882 / ICP</strain>
    </source>
</reference>
<dbReference type="AlphaFoldDB" id="C7M1A9"/>
<dbReference type="PANTHER" id="PTHR36843">
    <property type="entry name" value="HEME-DEPENDENT PEROXIDASE YWFI-RELATED"/>
    <property type="match status" value="1"/>
</dbReference>
<comment type="pathway">
    <text evidence="5">Porphyrin-containing compound metabolism.</text>
</comment>
<evidence type="ECO:0000256" key="8">
    <source>
        <dbReference type="ARBA" id="ARBA00049896"/>
    </source>
</evidence>
<evidence type="ECO:0000256" key="9">
    <source>
        <dbReference type="ARBA" id="ARBA00049935"/>
    </source>
</evidence>